<dbReference type="Pfam" id="PF13905">
    <property type="entry name" value="Thioredoxin_8"/>
    <property type="match status" value="2"/>
</dbReference>
<dbReference type="EMBL" id="LBMM01000854">
    <property type="protein sequence ID" value="KMQ97378.1"/>
    <property type="molecule type" value="Genomic_DNA"/>
</dbReference>
<dbReference type="AlphaFoldDB" id="A0A0J7L4B1"/>
<evidence type="ECO:0000259" key="1">
    <source>
        <dbReference type="PROSITE" id="PS51352"/>
    </source>
</evidence>
<protein>
    <submittedName>
        <fullName evidence="2">Nucleoredoxin-like isoform x1 protein</fullName>
    </submittedName>
</protein>
<dbReference type="GO" id="GO:0030178">
    <property type="term" value="P:negative regulation of Wnt signaling pathway"/>
    <property type="evidence" value="ECO:0007669"/>
    <property type="project" value="TreeGrafter"/>
</dbReference>
<dbReference type="Gene3D" id="3.40.30.10">
    <property type="entry name" value="Glutaredoxin"/>
    <property type="match status" value="3"/>
</dbReference>
<dbReference type="InterPro" id="IPR013766">
    <property type="entry name" value="Thioredoxin_domain"/>
</dbReference>
<dbReference type="InterPro" id="IPR012336">
    <property type="entry name" value="Thioredoxin-like_fold"/>
</dbReference>
<dbReference type="PROSITE" id="PS51352">
    <property type="entry name" value="THIOREDOXIN_2"/>
    <property type="match status" value="1"/>
</dbReference>
<reference evidence="2 3" key="1">
    <citation type="submission" date="2015-04" db="EMBL/GenBank/DDBJ databases">
        <title>Lasius niger genome sequencing.</title>
        <authorList>
            <person name="Konorov E.A."/>
            <person name="Nikitin M.A."/>
            <person name="Kirill M.V."/>
            <person name="Chang P."/>
        </authorList>
    </citation>
    <scope>NUCLEOTIDE SEQUENCE [LARGE SCALE GENOMIC DNA]</scope>
    <source>
        <tissue evidence="2">Whole</tissue>
    </source>
</reference>
<evidence type="ECO:0000313" key="2">
    <source>
        <dbReference type="EMBL" id="KMQ97378.1"/>
    </source>
</evidence>
<keyword evidence="3" id="KW-1185">Reference proteome</keyword>
<dbReference type="GO" id="GO:0005634">
    <property type="term" value="C:nucleus"/>
    <property type="evidence" value="ECO:0007669"/>
    <property type="project" value="TreeGrafter"/>
</dbReference>
<gene>
    <name evidence="2" type="ORF">RF55_2291</name>
</gene>
<dbReference type="STRING" id="67767.A0A0J7L4B1"/>
<dbReference type="Proteomes" id="UP000036403">
    <property type="component" value="Unassembled WGS sequence"/>
</dbReference>
<comment type="caution">
    <text evidence="2">The sequence shown here is derived from an EMBL/GenBank/DDBJ whole genome shotgun (WGS) entry which is preliminary data.</text>
</comment>
<accession>A0A0J7L4B1</accession>
<feature type="domain" description="Thioredoxin" evidence="1">
    <location>
        <begin position="171"/>
        <end position="367"/>
    </location>
</feature>
<dbReference type="OrthoDB" id="9440957at2759"/>
<dbReference type="GO" id="GO:0031397">
    <property type="term" value="P:negative regulation of protein ubiquitination"/>
    <property type="evidence" value="ECO:0007669"/>
    <property type="project" value="TreeGrafter"/>
</dbReference>
<dbReference type="PaxDb" id="67767-A0A0J7L4B1"/>
<dbReference type="SUPFAM" id="SSF52833">
    <property type="entry name" value="Thioredoxin-like"/>
    <property type="match status" value="1"/>
</dbReference>
<sequence>MAACVGEQVSAEANAAKRKSTSTGKPLYWQHRLFGKQLARCNQVNDVGRKSIDSATTASLVHEDGRPACEIIGMYFSFVNPGATCDDFTRQLVELYTNVNAGADSNNSGGGGGGGECDRRKKFEVVHVVLWSNVTDVLDFEESFRAHVADLPWLVVPNRDYERKTRLTRRYRIKAGVPTLILLEGSNGSVVTRGGVERTVADPTGLEFPWRPPHPKAALEDGPLLPCGARDSNEPMLHEELRYCYKGVYFSAHWCPPCKAFTPQLVDTYQRIRERGGNFEVIFVSSDRSEDSYNAYTETMPWLRIPFSQEERRRKLARAFDVQAIPTLVVLDSRDNIITLDGRAELIEDPEGLNFPWTSRLVNILTEKYATSLHDAPAIILFVEGEDCEIQFGESVLLPAAQAYRRDQPDYDSNYDEPEDDTLQFYIALDCETSDILREFIGLDDAVPLLTAIDIPRGIYVVMEDGAEITVDSVQQFVDRFLNNKLPISKITAVHKVSKTNEHMPA</sequence>
<dbReference type="PANTHER" id="PTHR46472:SF1">
    <property type="entry name" value="NUCLEOREDOXIN"/>
    <property type="match status" value="1"/>
</dbReference>
<name>A0A0J7L4B1_LASNI</name>
<evidence type="ECO:0000313" key="3">
    <source>
        <dbReference type="Proteomes" id="UP000036403"/>
    </source>
</evidence>
<dbReference type="PANTHER" id="PTHR46472">
    <property type="entry name" value="NUCLEOREDOXIN"/>
    <property type="match status" value="1"/>
</dbReference>
<organism evidence="2 3">
    <name type="scientific">Lasius niger</name>
    <name type="common">Black garden ant</name>
    <dbReference type="NCBI Taxonomy" id="67767"/>
    <lineage>
        <taxon>Eukaryota</taxon>
        <taxon>Metazoa</taxon>
        <taxon>Ecdysozoa</taxon>
        <taxon>Arthropoda</taxon>
        <taxon>Hexapoda</taxon>
        <taxon>Insecta</taxon>
        <taxon>Pterygota</taxon>
        <taxon>Neoptera</taxon>
        <taxon>Endopterygota</taxon>
        <taxon>Hymenoptera</taxon>
        <taxon>Apocrita</taxon>
        <taxon>Aculeata</taxon>
        <taxon>Formicoidea</taxon>
        <taxon>Formicidae</taxon>
        <taxon>Formicinae</taxon>
        <taxon>Lasius</taxon>
        <taxon>Lasius</taxon>
    </lineage>
</organism>
<proteinExistence type="predicted"/>
<dbReference type="InterPro" id="IPR036249">
    <property type="entry name" value="Thioredoxin-like_sf"/>
</dbReference>
<dbReference type="GO" id="GO:0004791">
    <property type="term" value="F:thioredoxin-disulfide reductase (NADPH) activity"/>
    <property type="evidence" value="ECO:0007669"/>
    <property type="project" value="TreeGrafter"/>
</dbReference>